<reference evidence="1" key="1">
    <citation type="submission" date="2018-02" db="EMBL/GenBank/DDBJ databases">
        <title>Rhizophora mucronata_Transcriptome.</title>
        <authorList>
            <person name="Meera S.P."/>
            <person name="Sreeshan A."/>
            <person name="Augustine A."/>
        </authorList>
    </citation>
    <scope>NUCLEOTIDE SEQUENCE</scope>
    <source>
        <tissue evidence="1">Leaf</tissue>
    </source>
</reference>
<evidence type="ECO:0000313" key="1">
    <source>
        <dbReference type="EMBL" id="MBX44822.1"/>
    </source>
</evidence>
<protein>
    <submittedName>
        <fullName evidence="1">Uncharacterized protein</fullName>
    </submittedName>
</protein>
<dbReference type="EMBL" id="GGEC01064338">
    <property type="protein sequence ID" value="MBX44822.1"/>
    <property type="molecule type" value="Transcribed_RNA"/>
</dbReference>
<proteinExistence type="predicted"/>
<name>A0A2P2NQQ6_RHIMU</name>
<organism evidence="1">
    <name type="scientific">Rhizophora mucronata</name>
    <name type="common">Asiatic mangrove</name>
    <dbReference type="NCBI Taxonomy" id="61149"/>
    <lineage>
        <taxon>Eukaryota</taxon>
        <taxon>Viridiplantae</taxon>
        <taxon>Streptophyta</taxon>
        <taxon>Embryophyta</taxon>
        <taxon>Tracheophyta</taxon>
        <taxon>Spermatophyta</taxon>
        <taxon>Magnoliopsida</taxon>
        <taxon>eudicotyledons</taxon>
        <taxon>Gunneridae</taxon>
        <taxon>Pentapetalae</taxon>
        <taxon>rosids</taxon>
        <taxon>fabids</taxon>
        <taxon>Malpighiales</taxon>
        <taxon>Rhizophoraceae</taxon>
        <taxon>Rhizophora</taxon>
    </lineage>
</organism>
<accession>A0A2P2NQQ6</accession>
<sequence>MPWKKATSLPAILFTHPGRAALLCL</sequence>
<dbReference type="AlphaFoldDB" id="A0A2P2NQQ6"/>